<dbReference type="Pfam" id="PF00440">
    <property type="entry name" value="TetR_N"/>
    <property type="match status" value="1"/>
</dbReference>
<accession>A0ABP9GVK2</accession>
<dbReference type="SUPFAM" id="SSF48498">
    <property type="entry name" value="Tetracyclin repressor-like, C-terminal domain"/>
    <property type="match status" value="1"/>
</dbReference>
<gene>
    <name evidence="4" type="ORF">GCM10023224_34610</name>
</gene>
<sequence length="225" mass="24321">MVANRKRRGGPSKSVAPPADLAAGAVGELWSDDLPEAARALLTSAVLCFSRKGFHATTTRDITAAIGLSPGALYVHFPSKEGVLFEIVRTGHERALEAIRAQRDDGDTRAYVGRLVAGLVAWHARHHTVARVCQYELAGLGPEHRAAVRELRRRFTAVLRSAVTRGAREGVFDVPDVNRSVRAIVSLGIDLVRWYSIEGADSPEVLAGYYADLALRMLGTDAAAR</sequence>
<dbReference type="Pfam" id="PF17932">
    <property type="entry name" value="TetR_C_24"/>
    <property type="match status" value="1"/>
</dbReference>
<dbReference type="PANTHER" id="PTHR30055">
    <property type="entry name" value="HTH-TYPE TRANSCRIPTIONAL REGULATOR RUTR"/>
    <property type="match status" value="1"/>
</dbReference>
<evidence type="ECO:0000259" key="3">
    <source>
        <dbReference type="PROSITE" id="PS50977"/>
    </source>
</evidence>
<protein>
    <submittedName>
        <fullName evidence="4">TetR/AcrR family transcriptional regulator</fullName>
    </submittedName>
</protein>
<dbReference type="InterPro" id="IPR041490">
    <property type="entry name" value="KstR2_TetR_C"/>
</dbReference>
<dbReference type="InterPro" id="IPR001647">
    <property type="entry name" value="HTH_TetR"/>
</dbReference>
<reference evidence="5" key="1">
    <citation type="journal article" date="2019" name="Int. J. Syst. Evol. Microbiol.">
        <title>The Global Catalogue of Microorganisms (GCM) 10K type strain sequencing project: providing services to taxonomists for standard genome sequencing and annotation.</title>
        <authorList>
            <consortium name="The Broad Institute Genomics Platform"/>
            <consortium name="The Broad Institute Genome Sequencing Center for Infectious Disease"/>
            <person name="Wu L."/>
            <person name="Ma J."/>
        </authorList>
    </citation>
    <scope>NUCLEOTIDE SEQUENCE [LARGE SCALE GENOMIC DNA]</scope>
    <source>
        <strain evidence="5">JCM 18123</strain>
    </source>
</reference>
<dbReference type="InterPro" id="IPR009057">
    <property type="entry name" value="Homeodomain-like_sf"/>
</dbReference>
<dbReference type="SUPFAM" id="SSF46689">
    <property type="entry name" value="Homeodomain-like"/>
    <property type="match status" value="1"/>
</dbReference>
<dbReference type="Proteomes" id="UP001499993">
    <property type="component" value="Unassembled WGS sequence"/>
</dbReference>
<dbReference type="InterPro" id="IPR023772">
    <property type="entry name" value="DNA-bd_HTH_TetR-type_CS"/>
</dbReference>
<name>A0ABP9GVK2_9ACTN</name>
<dbReference type="EMBL" id="BAABIK010000019">
    <property type="protein sequence ID" value="GAA4947874.1"/>
    <property type="molecule type" value="Genomic_DNA"/>
</dbReference>
<dbReference type="PANTHER" id="PTHR30055:SF200">
    <property type="entry name" value="HTH-TYPE TRANSCRIPTIONAL REPRESSOR BDCR"/>
    <property type="match status" value="1"/>
</dbReference>
<evidence type="ECO:0000313" key="4">
    <source>
        <dbReference type="EMBL" id="GAA4947874.1"/>
    </source>
</evidence>
<evidence type="ECO:0000256" key="2">
    <source>
        <dbReference type="PROSITE-ProRule" id="PRU00335"/>
    </source>
</evidence>
<feature type="domain" description="HTH tetR-type" evidence="3">
    <location>
        <begin position="35"/>
        <end position="95"/>
    </location>
</feature>
<dbReference type="PROSITE" id="PS01081">
    <property type="entry name" value="HTH_TETR_1"/>
    <property type="match status" value="1"/>
</dbReference>
<proteinExistence type="predicted"/>
<dbReference type="Gene3D" id="1.10.357.10">
    <property type="entry name" value="Tetracycline Repressor, domain 2"/>
    <property type="match status" value="1"/>
</dbReference>
<dbReference type="PROSITE" id="PS50977">
    <property type="entry name" value="HTH_TETR_2"/>
    <property type="match status" value="1"/>
</dbReference>
<feature type="DNA-binding region" description="H-T-H motif" evidence="2">
    <location>
        <begin position="58"/>
        <end position="77"/>
    </location>
</feature>
<organism evidence="4 5">
    <name type="scientific">Streptomonospora halophila</name>
    <dbReference type="NCBI Taxonomy" id="427369"/>
    <lineage>
        <taxon>Bacteria</taxon>
        <taxon>Bacillati</taxon>
        <taxon>Actinomycetota</taxon>
        <taxon>Actinomycetes</taxon>
        <taxon>Streptosporangiales</taxon>
        <taxon>Nocardiopsidaceae</taxon>
        <taxon>Streptomonospora</taxon>
    </lineage>
</organism>
<keyword evidence="5" id="KW-1185">Reference proteome</keyword>
<comment type="caution">
    <text evidence="4">The sequence shown here is derived from an EMBL/GenBank/DDBJ whole genome shotgun (WGS) entry which is preliminary data.</text>
</comment>
<dbReference type="InterPro" id="IPR036271">
    <property type="entry name" value="Tet_transcr_reg_TetR-rel_C_sf"/>
</dbReference>
<dbReference type="PRINTS" id="PR00455">
    <property type="entry name" value="HTHTETR"/>
</dbReference>
<keyword evidence="1 2" id="KW-0238">DNA-binding</keyword>
<evidence type="ECO:0000313" key="5">
    <source>
        <dbReference type="Proteomes" id="UP001499993"/>
    </source>
</evidence>
<dbReference type="InterPro" id="IPR050109">
    <property type="entry name" value="HTH-type_TetR-like_transc_reg"/>
</dbReference>
<evidence type="ECO:0000256" key="1">
    <source>
        <dbReference type="ARBA" id="ARBA00023125"/>
    </source>
</evidence>